<name>A0AA86GNB4_9SPHN</name>
<protein>
    <recommendedName>
        <fullName evidence="1">Anti-bacteriophage protein A/HamA C-terminal domain-containing protein</fullName>
    </recommendedName>
</protein>
<dbReference type="RefSeq" id="WP_067184790.1">
    <property type="nucleotide sequence ID" value="NZ_CP012199.1"/>
</dbReference>
<sequence>MGGHLSQLTETDLLSILTGNPEALDVHLTLVERDISIDGHKVKVHCHCLTVDGNGRVQPQRLAEFMRNAVVDYAIPRSKVADAKLRDQKFNSTEAIAELVERAKRSFTDLAKTGEGGEMLLFLLAERFLQLPQILCKMDLKTDSRMHYHGADGVYAGVTSSGILKLYWGESKVYKSADSAIHDCLASLAPFLIEPEHEGAGRERDLMLLSDKADLTDPVLTDALRRYFDRSSVLSTRVQYCGIALVGFDAPFYPADNVQAVADEIVAASLDALTGWRAKIGARLLAEKLSDMEIQLFCIPLPSAEGFRSAFLKSMGLKSE</sequence>
<evidence type="ECO:0000313" key="3">
    <source>
        <dbReference type="Proteomes" id="UP000058599"/>
    </source>
</evidence>
<dbReference type="Proteomes" id="UP000058599">
    <property type="component" value="Chromosome"/>
</dbReference>
<dbReference type="KEGG" id="sgi:SGRAN_2896"/>
<reference evidence="2 3" key="1">
    <citation type="journal article" date="2016" name="BMC Genomics">
        <title>Genomic analysis of the nitrate-respiring Sphingopyxis granuli (formerly Sphingomonas macrogoltabida) strain TFA.</title>
        <authorList>
            <person name="Garcia-Romero I."/>
            <person name="Perez-Pulido A.J."/>
            <person name="Gonzalez-Flores Y.E."/>
            <person name="Reyes-Ramirez F."/>
            <person name="Santero E."/>
            <person name="Floriano B."/>
        </authorList>
    </citation>
    <scope>NUCLEOTIDE SEQUENCE [LARGE SCALE GENOMIC DNA]</scope>
    <source>
        <strain evidence="2 3">TFA</strain>
    </source>
</reference>
<keyword evidence="3" id="KW-1185">Reference proteome</keyword>
<dbReference type="EMBL" id="CP012199">
    <property type="protein sequence ID" value="AMG75244.1"/>
    <property type="molecule type" value="Genomic_DNA"/>
</dbReference>
<dbReference type="AlphaFoldDB" id="A0AA86GNB4"/>
<accession>A0AA86GNB4</accession>
<dbReference type="InterPro" id="IPR014976">
    <property type="entry name" value="AbpA_HamA_C"/>
</dbReference>
<organism evidence="2 3">
    <name type="scientific">Sphingopyxis granuli</name>
    <dbReference type="NCBI Taxonomy" id="267128"/>
    <lineage>
        <taxon>Bacteria</taxon>
        <taxon>Pseudomonadati</taxon>
        <taxon>Pseudomonadota</taxon>
        <taxon>Alphaproteobacteria</taxon>
        <taxon>Sphingomonadales</taxon>
        <taxon>Sphingomonadaceae</taxon>
        <taxon>Sphingopyxis</taxon>
    </lineage>
</organism>
<proteinExistence type="predicted"/>
<evidence type="ECO:0000259" key="1">
    <source>
        <dbReference type="Pfam" id="PF08878"/>
    </source>
</evidence>
<feature type="domain" description="Anti-bacteriophage protein A/HamA C-terminal" evidence="1">
    <location>
        <begin position="31"/>
        <end position="314"/>
    </location>
</feature>
<evidence type="ECO:0000313" key="2">
    <source>
        <dbReference type="EMBL" id="AMG75244.1"/>
    </source>
</evidence>
<gene>
    <name evidence="2" type="ORF">SGRAN_2896</name>
</gene>
<dbReference type="Pfam" id="PF08878">
    <property type="entry name" value="HamA"/>
    <property type="match status" value="1"/>
</dbReference>